<accession>A0ABS5SYI7</accession>
<organism evidence="1 2">
    <name type="scientific">Rosenbergiella gaditana</name>
    <dbReference type="NCBI Taxonomy" id="2726987"/>
    <lineage>
        <taxon>Bacteria</taxon>
        <taxon>Pseudomonadati</taxon>
        <taxon>Pseudomonadota</taxon>
        <taxon>Gammaproteobacteria</taxon>
        <taxon>Enterobacterales</taxon>
        <taxon>Erwiniaceae</taxon>
        <taxon>Rosenbergiella</taxon>
    </lineage>
</organism>
<dbReference type="RefSeq" id="WP_214237820.1">
    <property type="nucleotide sequence ID" value="NZ_JABBFR010000017.1"/>
</dbReference>
<proteinExistence type="predicted"/>
<dbReference type="EMBL" id="JABBFR010000017">
    <property type="protein sequence ID" value="MBT0725167.1"/>
    <property type="molecule type" value="Genomic_DNA"/>
</dbReference>
<name>A0ABS5SYI7_9GAMM</name>
<reference evidence="1 2" key="1">
    <citation type="submission" date="2020-04" db="EMBL/GenBank/DDBJ databases">
        <title>Genome sequencing of Rosenbergiella species.</title>
        <authorList>
            <person name="Alvarez-Perez S."/>
            <person name="Lievens B."/>
        </authorList>
    </citation>
    <scope>NUCLEOTIDE SEQUENCE [LARGE SCALE GENOMIC DNA]</scope>
    <source>
        <strain evidence="1 2">S61</strain>
    </source>
</reference>
<sequence>MSVIVNQKVLVSKVYGDLGTVTDDDEKEVAVEYSVQRLVDFDGQIATAEFAMAIDNKITSQSFRLSYNYSGQGNPLDQAEESLKLLFSE</sequence>
<keyword evidence="2" id="KW-1185">Reference proteome</keyword>
<comment type="caution">
    <text evidence="1">The sequence shown here is derived from an EMBL/GenBank/DDBJ whole genome shotgun (WGS) entry which is preliminary data.</text>
</comment>
<evidence type="ECO:0000313" key="2">
    <source>
        <dbReference type="Proteomes" id="UP000790096"/>
    </source>
</evidence>
<protein>
    <submittedName>
        <fullName evidence="1">Uncharacterized protein</fullName>
    </submittedName>
</protein>
<evidence type="ECO:0000313" key="1">
    <source>
        <dbReference type="EMBL" id="MBT0725167.1"/>
    </source>
</evidence>
<gene>
    <name evidence="1" type="ORF">HH682_12215</name>
</gene>
<dbReference type="Proteomes" id="UP000790096">
    <property type="component" value="Unassembled WGS sequence"/>
</dbReference>